<reference evidence="1" key="1">
    <citation type="submission" date="2021-02" db="EMBL/GenBank/DDBJ databases">
        <title>Genome sequence Cadophora malorum strain M34.</title>
        <authorList>
            <person name="Stefanovic E."/>
            <person name="Vu D."/>
            <person name="Scully C."/>
            <person name="Dijksterhuis J."/>
            <person name="Roader J."/>
            <person name="Houbraken J."/>
        </authorList>
    </citation>
    <scope>NUCLEOTIDE SEQUENCE</scope>
    <source>
        <strain evidence="1">M34</strain>
    </source>
</reference>
<organism evidence="1 2">
    <name type="scientific">Cadophora malorum</name>
    <dbReference type="NCBI Taxonomy" id="108018"/>
    <lineage>
        <taxon>Eukaryota</taxon>
        <taxon>Fungi</taxon>
        <taxon>Dikarya</taxon>
        <taxon>Ascomycota</taxon>
        <taxon>Pezizomycotina</taxon>
        <taxon>Leotiomycetes</taxon>
        <taxon>Helotiales</taxon>
        <taxon>Ploettnerulaceae</taxon>
        <taxon>Cadophora</taxon>
    </lineage>
</organism>
<comment type="caution">
    <text evidence="1">The sequence shown here is derived from an EMBL/GenBank/DDBJ whole genome shotgun (WGS) entry which is preliminary data.</text>
</comment>
<protein>
    <submittedName>
        <fullName evidence="1">Uncharacterized protein</fullName>
    </submittedName>
</protein>
<accession>A0A8H7TDA5</accession>
<gene>
    <name evidence="1" type="ORF">IFR04_010120</name>
</gene>
<dbReference type="AlphaFoldDB" id="A0A8H7TDA5"/>
<evidence type="ECO:0000313" key="2">
    <source>
        <dbReference type="Proteomes" id="UP000664132"/>
    </source>
</evidence>
<keyword evidence="2" id="KW-1185">Reference proteome</keyword>
<proteinExistence type="predicted"/>
<dbReference type="EMBL" id="JAFJYH010000176">
    <property type="protein sequence ID" value="KAG4416718.1"/>
    <property type="molecule type" value="Genomic_DNA"/>
</dbReference>
<dbReference type="Proteomes" id="UP000664132">
    <property type="component" value="Unassembled WGS sequence"/>
</dbReference>
<evidence type="ECO:0000313" key="1">
    <source>
        <dbReference type="EMBL" id="KAG4416718.1"/>
    </source>
</evidence>
<sequence>MGSFSPPIATHLHLDLEEHWGLLVGHRKDQDEVRISDLQEVDRRVCIVKIIPANMHECHSDSSSELGKTTLPDTSNHLLDQTTIQTPQWTSSLQVQTQVPEISEDFAAIHAGDMGGPVRNDDISGQALVNSMAVTQSGLDSDDEAGGGGSASTVDICLFVSEA</sequence>
<name>A0A8H7TDA5_9HELO</name>